<dbReference type="InterPro" id="IPR050515">
    <property type="entry name" value="Beta-lactam/transpept"/>
</dbReference>
<dbReference type="InterPro" id="IPR036138">
    <property type="entry name" value="PBP_dimer_sf"/>
</dbReference>
<dbReference type="InterPro" id="IPR012338">
    <property type="entry name" value="Beta-lactam/transpept-like"/>
</dbReference>
<dbReference type="GO" id="GO:0008658">
    <property type="term" value="F:penicillin binding"/>
    <property type="evidence" value="ECO:0007669"/>
    <property type="project" value="InterPro"/>
</dbReference>
<dbReference type="Gene3D" id="3.30.450.330">
    <property type="match status" value="1"/>
</dbReference>
<comment type="subcellular location">
    <subcellularLocation>
        <location evidence="1">Membrane</location>
    </subcellularLocation>
</comment>
<organism evidence="6">
    <name type="scientific">Desulfobacca acetoxidans</name>
    <dbReference type="NCBI Taxonomy" id="60893"/>
    <lineage>
        <taxon>Bacteria</taxon>
        <taxon>Pseudomonadati</taxon>
        <taxon>Thermodesulfobacteriota</taxon>
        <taxon>Desulfobaccia</taxon>
        <taxon>Desulfobaccales</taxon>
        <taxon>Desulfobaccaceae</taxon>
        <taxon>Desulfobacca</taxon>
    </lineage>
</organism>
<dbReference type="PANTHER" id="PTHR30627">
    <property type="entry name" value="PEPTIDOGLYCAN D,D-TRANSPEPTIDASE"/>
    <property type="match status" value="1"/>
</dbReference>
<gene>
    <name evidence="6" type="ORF">ENW48_06285</name>
</gene>
<keyword evidence="4" id="KW-1133">Transmembrane helix</keyword>
<dbReference type="InterPro" id="IPR001460">
    <property type="entry name" value="PCN-bd_Tpept"/>
</dbReference>
<dbReference type="AlphaFoldDB" id="A0A7C5ALN1"/>
<dbReference type="Gene3D" id="3.90.1310.10">
    <property type="entry name" value="Penicillin-binding protein 2a (Domain 2)"/>
    <property type="match status" value="1"/>
</dbReference>
<keyword evidence="4" id="KW-0812">Transmembrane</keyword>
<dbReference type="SMART" id="SM00740">
    <property type="entry name" value="PASTA"/>
    <property type="match status" value="1"/>
</dbReference>
<dbReference type="CDD" id="cd06575">
    <property type="entry name" value="PASTA_Pbp2x-like_2"/>
    <property type="match status" value="1"/>
</dbReference>
<evidence type="ECO:0000256" key="4">
    <source>
        <dbReference type="SAM" id="Phobius"/>
    </source>
</evidence>
<comment type="caution">
    <text evidence="6">The sequence shown here is derived from an EMBL/GenBank/DDBJ whole genome shotgun (WGS) entry which is preliminary data.</text>
</comment>
<dbReference type="Pfam" id="PF00905">
    <property type="entry name" value="Transpeptidase"/>
    <property type="match status" value="1"/>
</dbReference>
<dbReference type="InterPro" id="IPR005543">
    <property type="entry name" value="PASTA_dom"/>
</dbReference>
<feature type="transmembrane region" description="Helical" evidence="4">
    <location>
        <begin position="12"/>
        <end position="32"/>
    </location>
</feature>
<dbReference type="GO" id="GO:0071555">
    <property type="term" value="P:cell wall organization"/>
    <property type="evidence" value="ECO:0007669"/>
    <property type="project" value="TreeGrafter"/>
</dbReference>
<dbReference type="GO" id="GO:0005886">
    <property type="term" value="C:plasma membrane"/>
    <property type="evidence" value="ECO:0007669"/>
    <property type="project" value="TreeGrafter"/>
</dbReference>
<dbReference type="InterPro" id="IPR005311">
    <property type="entry name" value="PBP_dimer"/>
</dbReference>
<protein>
    <submittedName>
        <fullName evidence="6">PASTA domain-containing protein</fullName>
    </submittedName>
</protein>
<dbReference type="Pfam" id="PF03793">
    <property type="entry name" value="PASTA"/>
    <property type="match status" value="1"/>
</dbReference>
<dbReference type="PANTHER" id="PTHR30627:SF1">
    <property type="entry name" value="PEPTIDOGLYCAN D,D-TRANSPEPTIDASE FTSI"/>
    <property type="match status" value="1"/>
</dbReference>
<name>A0A7C5ALN1_9BACT</name>
<keyword evidence="3 4" id="KW-0472">Membrane</keyword>
<dbReference type="SUPFAM" id="SSF56601">
    <property type="entry name" value="beta-lactamase/transpeptidase-like"/>
    <property type="match status" value="1"/>
</dbReference>
<dbReference type="Gene3D" id="1.10.150.770">
    <property type="match status" value="1"/>
</dbReference>
<dbReference type="PROSITE" id="PS51178">
    <property type="entry name" value="PASTA"/>
    <property type="match status" value="1"/>
</dbReference>
<keyword evidence="2" id="KW-0645">Protease</keyword>
<proteinExistence type="predicted"/>
<accession>A0A7C5ALN1</accession>
<dbReference type="EMBL" id="DTKJ01000043">
    <property type="protein sequence ID" value="HGZ11810.1"/>
    <property type="molecule type" value="Genomic_DNA"/>
</dbReference>
<dbReference type="Pfam" id="PF03717">
    <property type="entry name" value="PBP_dimer"/>
    <property type="match status" value="1"/>
</dbReference>
<dbReference type="GO" id="GO:0004180">
    <property type="term" value="F:carboxypeptidase activity"/>
    <property type="evidence" value="ECO:0007669"/>
    <property type="project" value="UniProtKB-KW"/>
</dbReference>
<evidence type="ECO:0000256" key="3">
    <source>
        <dbReference type="ARBA" id="ARBA00023136"/>
    </source>
</evidence>
<sequence>MSVILNKWARLRVILVGVGLAGFALILAGRFFQLQILQGAQLREEMDREVEKLCPVLPVRGLILDRKGVELAISTRVYSVVAHPGQIKNATLLSRELAQVLGVPFIELKKVLTRAKPFVFVKRHLTPEKEEAFRAWKEKSEVRAKEARKRGERPDEDAIYLIPEAQRYYPQMNLAGQILGFCDIDGNGLEGLEHLFNQELYGKPKTCVNMLDARGHIVVTGEKSWDPEVTGNNLVLSIDRTIQYIAEKELQKGVAHWQAAGGMVLVVRPRTGEILAMAQVPSMDPNLPANYPEEARRNRILTDALEPGSAFKVFIVAGALDAGVVKPMDRFHCENGVWHLGAKEVVHDVHPYGGLTVAQIIQKSSNIGAAKVSNKLGPKRLDDYLRDFGFGRKTGIPFPGETLGLIKNHQRAPSLIDRITTAFGQGVSVSVLQLTMALAAIGNGGVLMEPILVKEIVSPTGEKLKTFQPRPVRRVISEQTAATMLSIMELVTKPGGTATEASPPGFTTAGKTGTAQKLVGRTYSHSKYNSVFMGLIPSQKPELAITVVVEESKGAIYGGVVAAPIFREIAGQALRVLGIYPEPEKPGTVLAELTNDPGKTEKAWNPEVKAVTTAMAAPLSWPNLAAVPEIPTEPVKVMPDLRGMTMRQVVSLLQKSGLRCRALGSGLAVAQNPPPGTPVQPGTICEVRFNPHP</sequence>
<dbReference type="Gene3D" id="3.40.710.10">
    <property type="entry name" value="DD-peptidase/beta-lactamase superfamily"/>
    <property type="match status" value="1"/>
</dbReference>
<evidence type="ECO:0000313" key="6">
    <source>
        <dbReference type="EMBL" id="HGZ11810.1"/>
    </source>
</evidence>
<reference evidence="6" key="1">
    <citation type="journal article" date="2020" name="mSystems">
        <title>Genome- and Community-Level Interaction Insights into Carbon Utilization and Element Cycling Functions of Hydrothermarchaeota in Hydrothermal Sediment.</title>
        <authorList>
            <person name="Zhou Z."/>
            <person name="Liu Y."/>
            <person name="Xu W."/>
            <person name="Pan J."/>
            <person name="Luo Z.H."/>
            <person name="Li M."/>
        </authorList>
    </citation>
    <scope>NUCLEOTIDE SEQUENCE [LARGE SCALE GENOMIC DNA]</scope>
    <source>
        <strain evidence="6">SpSt-853</strain>
    </source>
</reference>
<keyword evidence="2" id="KW-0378">Hydrolase</keyword>
<dbReference type="SUPFAM" id="SSF56519">
    <property type="entry name" value="Penicillin binding protein dimerisation domain"/>
    <property type="match status" value="1"/>
</dbReference>
<evidence type="ECO:0000256" key="1">
    <source>
        <dbReference type="ARBA" id="ARBA00004370"/>
    </source>
</evidence>
<dbReference type="SUPFAM" id="SSF54184">
    <property type="entry name" value="Penicillin-binding protein 2x (pbp-2x), c-terminal domain"/>
    <property type="match status" value="1"/>
</dbReference>
<evidence type="ECO:0000256" key="2">
    <source>
        <dbReference type="ARBA" id="ARBA00022645"/>
    </source>
</evidence>
<keyword evidence="2" id="KW-0121">Carboxypeptidase</keyword>
<feature type="domain" description="PASTA" evidence="5">
    <location>
        <begin position="632"/>
        <end position="691"/>
    </location>
</feature>
<evidence type="ECO:0000259" key="5">
    <source>
        <dbReference type="PROSITE" id="PS51178"/>
    </source>
</evidence>